<dbReference type="RefSeq" id="WP_163659347.1">
    <property type="nucleotide sequence ID" value="NZ_QZCE01000001.1"/>
</dbReference>
<dbReference type="AlphaFoldDB" id="A0A6M0S0N9"/>
<reference evidence="1 2" key="1">
    <citation type="journal article" date="2020" name="Microb. Ecol.">
        <title>Ecogenomics of the Marine Benthic Filamentous Cyanobacterium Adonisia.</title>
        <authorList>
            <person name="Walter J.M."/>
            <person name="Coutinho F.H."/>
            <person name="Leomil L."/>
            <person name="Hargreaves P.I."/>
            <person name="Campeao M.E."/>
            <person name="Vieira V.V."/>
            <person name="Silva B.S."/>
            <person name="Fistarol G.O."/>
            <person name="Salomon P.S."/>
            <person name="Sawabe T."/>
            <person name="Mino S."/>
            <person name="Hosokawa M."/>
            <person name="Miyashita H."/>
            <person name="Maruyama F."/>
            <person name="van Verk M.C."/>
            <person name="Dutilh B.E."/>
            <person name="Thompson C.C."/>
            <person name="Thompson F.L."/>
        </authorList>
    </citation>
    <scope>NUCLEOTIDE SEQUENCE [LARGE SCALE GENOMIC DNA]</scope>
    <source>
        <strain evidence="1 2">CCMR0082</strain>
    </source>
</reference>
<evidence type="ECO:0000313" key="2">
    <source>
        <dbReference type="Proteomes" id="UP000473574"/>
    </source>
</evidence>
<protein>
    <submittedName>
        <fullName evidence="1">Uncharacterized protein</fullName>
    </submittedName>
</protein>
<accession>A0A6M0S0N9</accession>
<comment type="caution">
    <text evidence="1">The sequence shown here is derived from an EMBL/GenBank/DDBJ whole genome shotgun (WGS) entry which is preliminary data.</text>
</comment>
<dbReference type="Proteomes" id="UP000473574">
    <property type="component" value="Unassembled WGS sequence"/>
</dbReference>
<proteinExistence type="predicted"/>
<sequence>MTGPDAVREIIKVHPALVEAFPHPEGYRSYKEELFDSASDFLVKRIMYLFEINETDVTLKFIPGEGWTAGAEFKTGLRGVLGEVDLDKANCHHSPGFALLATLWSCVVQGGYRPYYECPRSRAWRQRRLSRASP</sequence>
<evidence type="ECO:0000313" key="1">
    <source>
        <dbReference type="EMBL" id="NEZ61512.1"/>
    </source>
</evidence>
<name>A0A6M0S0N9_9CYAN</name>
<gene>
    <name evidence="1" type="ORF">D0962_01765</name>
</gene>
<organism evidence="1 2">
    <name type="scientific">Adonisia turfae CCMR0082</name>
    <dbReference type="NCBI Taxonomy" id="2304604"/>
    <lineage>
        <taxon>Bacteria</taxon>
        <taxon>Bacillati</taxon>
        <taxon>Cyanobacteriota</taxon>
        <taxon>Adonisia</taxon>
        <taxon>Adonisia turfae</taxon>
    </lineage>
</organism>
<dbReference type="EMBL" id="QZCE01000001">
    <property type="protein sequence ID" value="NEZ61512.1"/>
    <property type="molecule type" value="Genomic_DNA"/>
</dbReference>